<accession>A0A101GZV0</accession>
<comment type="caution">
    <text evidence="2">The sequence shown here is derived from an EMBL/GenBank/DDBJ whole genome shotgun (WGS) entry which is preliminary data.</text>
</comment>
<gene>
    <name evidence="2" type="ORF">XD87_0304</name>
</gene>
<organism evidence="2 3">
    <name type="scientific">candidate division WS6 bacterium 36_33</name>
    <dbReference type="NCBI Taxonomy" id="1641388"/>
    <lineage>
        <taxon>Bacteria</taxon>
        <taxon>Candidatus Dojkabacteria</taxon>
    </lineage>
</organism>
<reference evidence="3" key="1">
    <citation type="journal article" date="2015" name="MBio">
        <title>Genome-Resolved Metagenomic Analysis Reveals Roles for Candidate Phyla and Other Microbial Community Members in Biogeochemical Transformations in Oil Reservoirs.</title>
        <authorList>
            <person name="Hu P."/>
            <person name="Tom L."/>
            <person name="Singh A."/>
            <person name="Thomas B.C."/>
            <person name="Baker B.J."/>
            <person name="Piceno Y.M."/>
            <person name="Andersen G.L."/>
            <person name="Banfield J.F."/>
        </authorList>
    </citation>
    <scope>NUCLEOTIDE SEQUENCE [LARGE SCALE GENOMIC DNA]</scope>
</reference>
<feature type="transmembrane region" description="Helical" evidence="1">
    <location>
        <begin position="7"/>
        <end position="28"/>
    </location>
</feature>
<dbReference type="AlphaFoldDB" id="A0A101GZV0"/>
<name>A0A101GZV0_9BACT</name>
<evidence type="ECO:0000313" key="2">
    <source>
        <dbReference type="EMBL" id="KUK67140.1"/>
    </source>
</evidence>
<keyword evidence="1" id="KW-1133">Transmembrane helix</keyword>
<keyword evidence="1" id="KW-0812">Transmembrane</keyword>
<evidence type="ECO:0000256" key="1">
    <source>
        <dbReference type="SAM" id="Phobius"/>
    </source>
</evidence>
<sequence>MDIFKKATVPLITLLGLVVVWVGLYIYYESSEIEINPLADSYVSQLQKTFDLDELEEVNRRTKEHFPVLPEVFFTLVGRD</sequence>
<dbReference type="EMBL" id="LGGI01000037">
    <property type="protein sequence ID" value="KUK67140.1"/>
    <property type="molecule type" value="Genomic_DNA"/>
</dbReference>
<protein>
    <submittedName>
        <fullName evidence="2">Uncharacterized protein</fullName>
    </submittedName>
</protein>
<keyword evidence="1" id="KW-0472">Membrane</keyword>
<dbReference type="Proteomes" id="UP000053469">
    <property type="component" value="Unassembled WGS sequence"/>
</dbReference>
<proteinExistence type="predicted"/>
<evidence type="ECO:0000313" key="3">
    <source>
        <dbReference type="Proteomes" id="UP000053469"/>
    </source>
</evidence>